<dbReference type="InterPro" id="IPR049945">
    <property type="entry name" value="AAA_22"/>
</dbReference>
<protein>
    <submittedName>
        <fullName evidence="3">DamX protein</fullName>
    </submittedName>
</protein>
<dbReference type="Gene3D" id="3.40.50.300">
    <property type="entry name" value="P-loop containing nucleotide triphosphate hydrolases"/>
    <property type="match status" value="1"/>
</dbReference>
<evidence type="ECO:0000313" key="4">
    <source>
        <dbReference type="EMBL" id="SNS46767.1"/>
    </source>
</evidence>
<evidence type="ECO:0000313" key="6">
    <source>
        <dbReference type="Proteomes" id="UP000199693"/>
    </source>
</evidence>
<feature type="region of interest" description="Disordered" evidence="1">
    <location>
        <begin position="349"/>
        <end position="453"/>
    </location>
</feature>
<dbReference type="PANTHER" id="PTHR35894:SF7">
    <property type="entry name" value="GENERAL SECRETION PATHWAY PROTEIN A-RELATED"/>
    <property type="match status" value="1"/>
</dbReference>
<feature type="compositionally biased region" description="Low complexity" evidence="1">
    <location>
        <begin position="397"/>
        <end position="410"/>
    </location>
</feature>
<dbReference type="Pfam" id="PF13401">
    <property type="entry name" value="AAA_22"/>
    <property type="match status" value="1"/>
</dbReference>
<dbReference type="PROSITE" id="PS51724">
    <property type="entry name" value="SPOR"/>
    <property type="match status" value="1"/>
</dbReference>
<keyword evidence="5" id="KW-1185">Reference proteome</keyword>
<sequence length="561" mass="57721">MSSLHADEAFLAHYQFSHDPFAPRVPGFKFFPAQRKPVLGQLHHLARYSHLLLAVTGPLGSGKTLLRQALVASTNKDAVSSVVISGRSAADEATLMRQLAQGLGITQVSIEAILAKVAQLAITGQDVYLLVDDAEQLRDGALEVLLLLAAGNSEARLHVFLFGEPELLSRLEALSEGEERFHAIELQPYSEEETREYLAQRLEGAGQGAELISDDLLADIHEQSGGWPGSINQVARDALIEAMLADRGGARKAAPGAGLRLPKKHLLILGVVAIGVVAAWFMQGRTSKPDGAATQASAQLPLGSAAQPGAAQAPAPGSGPSVEFAGSSQPVPLPLVGEAQPVIREPMAQAGGQEDADEGAMPAPGVPPTVTTSAPPLAPLAGKSAPQPLNPVPPAPSVASAPAQPVVSAPAPVPAPASKPVAKAEPVKPAARPAAKAAEPKAVAKAAPSKPAAAPAKASAAAGGAGSQWYRSQPAGNYAVQVLGTGSEASAKAYISKQGGGEYRYFRKTLQGKPFYVVTYGSFPSRAAAQAAVKSLSAKAQGGKPWPRTFASIQQEIAGAR</sequence>
<feature type="compositionally biased region" description="Low complexity" evidence="1">
    <location>
        <begin position="304"/>
        <end position="321"/>
    </location>
</feature>
<dbReference type="InterPro" id="IPR036680">
    <property type="entry name" value="SPOR-like_sf"/>
</dbReference>
<organism evidence="3 6">
    <name type="scientific">Pseudomonas delhiensis</name>
    <dbReference type="NCBI Taxonomy" id="366289"/>
    <lineage>
        <taxon>Bacteria</taxon>
        <taxon>Pseudomonadati</taxon>
        <taxon>Pseudomonadota</taxon>
        <taxon>Gammaproteobacteria</taxon>
        <taxon>Pseudomonadales</taxon>
        <taxon>Pseudomonadaceae</taxon>
        <taxon>Pseudomonas</taxon>
    </lineage>
</organism>
<evidence type="ECO:0000313" key="3">
    <source>
        <dbReference type="EMBL" id="SDI57415.1"/>
    </source>
</evidence>
<dbReference type="EMBL" id="FZPC01000002">
    <property type="protein sequence ID" value="SNS46767.1"/>
    <property type="molecule type" value="Genomic_DNA"/>
</dbReference>
<dbReference type="Gene3D" id="1.10.8.60">
    <property type="match status" value="1"/>
</dbReference>
<dbReference type="RefSeq" id="WP_089389912.1">
    <property type="nucleotide sequence ID" value="NZ_FNEC01000006.1"/>
</dbReference>
<dbReference type="Proteomes" id="UP000198309">
    <property type="component" value="Unassembled WGS sequence"/>
</dbReference>
<gene>
    <name evidence="3" type="ORF">SAMN05216189_1006152</name>
    <name evidence="4" type="ORF">SAMN06295949_10275</name>
</gene>
<evidence type="ECO:0000256" key="1">
    <source>
        <dbReference type="SAM" id="MobiDB-lite"/>
    </source>
</evidence>
<dbReference type="Proteomes" id="UP000199693">
    <property type="component" value="Unassembled WGS sequence"/>
</dbReference>
<dbReference type="InterPro" id="IPR052026">
    <property type="entry name" value="ExeA_AAA_ATPase_DNA-bind"/>
</dbReference>
<dbReference type="Pfam" id="PF05036">
    <property type="entry name" value="SPOR"/>
    <property type="match status" value="1"/>
</dbReference>
<dbReference type="InterPro" id="IPR007730">
    <property type="entry name" value="SPOR-like_dom"/>
</dbReference>
<dbReference type="SUPFAM" id="SSF110997">
    <property type="entry name" value="Sporulation related repeat"/>
    <property type="match status" value="1"/>
</dbReference>
<feature type="compositionally biased region" description="Low complexity" evidence="1">
    <location>
        <begin position="418"/>
        <end position="453"/>
    </location>
</feature>
<accession>A0A239EQ44</accession>
<feature type="region of interest" description="Disordered" evidence="1">
    <location>
        <begin position="304"/>
        <end position="334"/>
    </location>
</feature>
<dbReference type="Gene3D" id="3.30.70.1070">
    <property type="entry name" value="Sporulation related repeat"/>
    <property type="match status" value="1"/>
</dbReference>
<evidence type="ECO:0000259" key="2">
    <source>
        <dbReference type="PROSITE" id="PS51724"/>
    </source>
</evidence>
<dbReference type="GO" id="GO:0016887">
    <property type="term" value="F:ATP hydrolysis activity"/>
    <property type="evidence" value="ECO:0007669"/>
    <property type="project" value="InterPro"/>
</dbReference>
<proteinExistence type="predicted"/>
<feature type="domain" description="SPOR" evidence="2">
    <location>
        <begin position="472"/>
        <end position="549"/>
    </location>
</feature>
<name>A0A239EQ44_9PSED</name>
<dbReference type="EMBL" id="FNEC01000006">
    <property type="protein sequence ID" value="SDI57415.1"/>
    <property type="molecule type" value="Genomic_DNA"/>
</dbReference>
<dbReference type="PANTHER" id="PTHR35894">
    <property type="entry name" value="GENERAL SECRETION PATHWAY PROTEIN A-RELATED"/>
    <property type="match status" value="1"/>
</dbReference>
<reference evidence="3 6" key="1">
    <citation type="submission" date="2016-10" db="EMBL/GenBank/DDBJ databases">
        <authorList>
            <person name="de Groot N.N."/>
        </authorList>
    </citation>
    <scope>NUCLEOTIDE SEQUENCE [LARGE SCALE GENOMIC DNA]</scope>
    <source>
        <strain evidence="3 6">CCM 7361</strain>
    </source>
</reference>
<evidence type="ECO:0000313" key="5">
    <source>
        <dbReference type="Proteomes" id="UP000198309"/>
    </source>
</evidence>
<dbReference type="AlphaFoldDB" id="A0A239EQ44"/>
<dbReference type="GO" id="GO:0042834">
    <property type="term" value="F:peptidoglycan binding"/>
    <property type="evidence" value="ECO:0007669"/>
    <property type="project" value="InterPro"/>
</dbReference>
<dbReference type="InterPro" id="IPR027417">
    <property type="entry name" value="P-loop_NTPase"/>
</dbReference>
<reference evidence="4 5" key="2">
    <citation type="submission" date="2017-06" db="EMBL/GenBank/DDBJ databases">
        <authorList>
            <person name="Varghese N."/>
            <person name="Submissions S."/>
        </authorList>
    </citation>
    <scope>NUCLEOTIDE SEQUENCE [LARGE SCALE GENOMIC DNA]</scope>
    <source>
        <strain evidence="4 5">RLD-1</strain>
    </source>
</reference>
<dbReference type="SUPFAM" id="SSF52540">
    <property type="entry name" value="P-loop containing nucleoside triphosphate hydrolases"/>
    <property type="match status" value="1"/>
</dbReference>